<evidence type="ECO:0000256" key="2">
    <source>
        <dbReference type="SAM" id="SignalP"/>
    </source>
</evidence>
<evidence type="ECO:0000313" key="4">
    <source>
        <dbReference type="WBParaSite" id="SPAL_0001022700.1"/>
    </source>
</evidence>
<keyword evidence="3" id="KW-1185">Reference proteome</keyword>
<dbReference type="AlphaFoldDB" id="A0A0N5BWN4"/>
<feature type="region of interest" description="Disordered" evidence="1">
    <location>
        <begin position="138"/>
        <end position="166"/>
    </location>
</feature>
<sequence>MNFINYLYLIFIFFNVVIAQPNVDFFTTGFHGYDNRQLPTNLVSTYNTYTTNQNPNIYSETREYDFNKLFQSSSFNAVPSSASSYYSSGAQGNDKNSFVKTNSVNDLPPINTANLAGQDPNVLAQYLKYVESVQNIGGDNSGQLKNQNSYSSSILNGNSQNHNTEQPLNTYLSSQQTSASSFQTPYTLPSTGYSVSSQSNVNYPSSTLTSSNPYPGQVKTQYVSPSSGQPSSDFSKNVKTSYNIEYPAQPVYTGYPTNKVSGISSPSIYSGQEVSGHNTISSSSQYQNSINSPYTISQGYVNQPSVASSSYSQLPSNPQKPYETPNTINPYSNQVSQKTSLYTNNGQYNVNSDVNSYSSSNVPIISPPAPKTYTYVPPQKPTAAPQVQITPAPVYPANNYNSNPSNYNVPASSSSTSYNYQNIGVRQNNNVQPVIYPNNPAFNGVSSSNTQQVNNVYSQSVKQPTQNIVYTTQSPIKIETTTTLKETNSYIMESNLNPEYSNNVVTNYVKSTEKEDNFYVPDDQKSIYENIEEDNYEKTNSLPSQGISYKNSSEVEEDNNDITSQTSIAALTQQIKRLPAVFYADSRDPNTQRIEHMLRDTYGLPLVTFYLDKIDDTNTVEKNLQTLTAHTGTPYLFICGTFIGSQQHIDNYKDNKQIPQLVEYVCGDQKHRHRSKRHDNTISFPKVMWTLDSSK</sequence>
<name>A0A0N5BWN4_STREA</name>
<feature type="region of interest" description="Disordered" evidence="1">
    <location>
        <begin position="193"/>
        <end position="236"/>
    </location>
</feature>
<dbReference type="Proteomes" id="UP000046392">
    <property type="component" value="Unplaced"/>
</dbReference>
<dbReference type="STRING" id="174720.A0A0N5BWN4"/>
<proteinExistence type="predicted"/>
<feature type="compositionally biased region" description="Low complexity" evidence="1">
    <location>
        <begin position="224"/>
        <end position="235"/>
    </location>
</feature>
<feature type="signal peptide" evidence="2">
    <location>
        <begin position="1"/>
        <end position="19"/>
    </location>
</feature>
<dbReference type="Gene3D" id="3.40.30.10">
    <property type="entry name" value="Glutaredoxin"/>
    <property type="match status" value="1"/>
</dbReference>
<keyword evidence="2" id="KW-0732">Signal</keyword>
<feature type="compositionally biased region" description="Polar residues" evidence="1">
    <location>
        <begin position="193"/>
        <end position="223"/>
    </location>
</feature>
<accession>A0A0N5BWN4</accession>
<protein>
    <submittedName>
        <fullName evidence="4">Glutaredoxin domain-containing protein</fullName>
    </submittedName>
</protein>
<evidence type="ECO:0000256" key="1">
    <source>
        <dbReference type="SAM" id="MobiDB-lite"/>
    </source>
</evidence>
<feature type="chain" id="PRO_5005895048" evidence="2">
    <location>
        <begin position="20"/>
        <end position="695"/>
    </location>
</feature>
<reference evidence="4" key="1">
    <citation type="submission" date="2017-02" db="UniProtKB">
        <authorList>
            <consortium name="WormBaseParasite"/>
        </authorList>
    </citation>
    <scope>IDENTIFICATION</scope>
</reference>
<feature type="region of interest" description="Disordered" evidence="1">
    <location>
        <begin position="306"/>
        <end position="328"/>
    </location>
</feature>
<organism evidence="3 4">
    <name type="scientific">Strongyloides papillosus</name>
    <name type="common">Intestinal threadworm</name>
    <dbReference type="NCBI Taxonomy" id="174720"/>
    <lineage>
        <taxon>Eukaryota</taxon>
        <taxon>Metazoa</taxon>
        <taxon>Ecdysozoa</taxon>
        <taxon>Nematoda</taxon>
        <taxon>Chromadorea</taxon>
        <taxon>Rhabditida</taxon>
        <taxon>Tylenchina</taxon>
        <taxon>Panagrolaimomorpha</taxon>
        <taxon>Strongyloidoidea</taxon>
        <taxon>Strongyloididae</taxon>
        <taxon>Strongyloides</taxon>
    </lineage>
</organism>
<evidence type="ECO:0000313" key="3">
    <source>
        <dbReference type="Proteomes" id="UP000046392"/>
    </source>
</evidence>
<dbReference type="WBParaSite" id="SPAL_0001022700.1">
    <property type="protein sequence ID" value="SPAL_0001022700.1"/>
    <property type="gene ID" value="SPAL_0001022700"/>
</dbReference>